<keyword evidence="1" id="KW-0812">Transmembrane</keyword>
<evidence type="ECO:0000313" key="3">
    <source>
        <dbReference type="Proteomes" id="UP001607302"/>
    </source>
</evidence>
<keyword evidence="1" id="KW-0472">Membrane</keyword>
<reference evidence="2 3" key="1">
    <citation type="journal article" date="2024" name="Ann. Entomol. Soc. Am.">
        <title>Genomic analyses of the southern and eastern yellowjacket wasps (Hymenoptera: Vespidae) reveal evolutionary signatures of social life.</title>
        <authorList>
            <person name="Catto M.A."/>
            <person name="Caine P.B."/>
            <person name="Orr S.E."/>
            <person name="Hunt B.G."/>
            <person name="Goodisman M.A.D."/>
        </authorList>
    </citation>
    <scope>NUCLEOTIDE SEQUENCE [LARGE SCALE GENOMIC DNA]</scope>
    <source>
        <strain evidence="2">233</strain>
        <tissue evidence="2">Head and thorax</tissue>
    </source>
</reference>
<comment type="caution">
    <text evidence="2">The sequence shown here is derived from an EMBL/GenBank/DDBJ whole genome shotgun (WGS) entry which is preliminary data.</text>
</comment>
<evidence type="ECO:0000313" key="2">
    <source>
        <dbReference type="EMBL" id="KAL2713170.1"/>
    </source>
</evidence>
<gene>
    <name evidence="2" type="ORF">V1478_017363</name>
</gene>
<accession>A0ABD2A061</accession>
<dbReference type="Proteomes" id="UP001607302">
    <property type="component" value="Unassembled WGS sequence"/>
</dbReference>
<dbReference type="AlphaFoldDB" id="A0ABD2A061"/>
<protein>
    <submittedName>
        <fullName evidence="2">Uncharacterized protein</fullName>
    </submittedName>
</protein>
<dbReference type="InterPro" id="IPR006631">
    <property type="entry name" value="DM4_12"/>
</dbReference>
<evidence type="ECO:0000256" key="1">
    <source>
        <dbReference type="SAM" id="Phobius"/>
    </source>
</evidence>
<organism evidence="2 3">
    <name type="scientific">Vespula squamosa</name>
    <name type="common">Southern yellow jacket</name>
    <name type="synonym">Wasp</name>
    <dbReference type="NCBI Taxonomy" id="30214"/>
    <lineage>
        <taxon>Eukaryota</taxon>
        <taxon>Metazoa</taxon>
        <taxon>Ecdysozoa</taxon>
        <taxon>Arthropoda</taxon>
        <taxon>Hexapoda</taxon>
        <taxon>Insecta</taxon>
        <taxon>Pterygota</taxon>
        <taxon>Neoptera</taxon>
        <taxon>Endopterygota</taxon>
        <taxon>Hymenoptera</taxon>
        <taxon>Apocrita</taxon>
        <taxon>Aculeata</taxon>
        <taxon>Vespoidea</taxon>
        <taxon>Vespidae</taxon>
        <taxon>Vespinae</taxon>
        <taxon>Vespula</taxon>
    </lineage>
</organism>
<sequence>MLEKSAFSDKRMTRGGSRTSRIVIISHGNLTMKAKPYCNYVDDLSYPQGVVQNYICQKQSLIFRVSSESIPSLTFKMLQDNLNNIIAVFIFFAIHANCVPKYDDRGFIPSSITYMEKVGKAQDQVAMPSQAEVRTDTSTKHGETTINDISDRNQEARFGFTNIGSSGSGYAISPYAPAKIDLGGLLLGAIIGVGSILIIPKLLYVLSGTYGNYARSEENGFAQSMTKLDDALARHGIDTTSCMQRAVCTYSQQAAAAIRLADEENEDEKISSFDRMIDAITTNQVFRTAMQGTAIQEAVEAGHSGKNCSYSYPHCGFSLETMLSLLSNVITAVSTANARAASSTASSLL</sequence>
<keyword evidence="3" id="KW-1185">Reference proteome</keyword>
<name>A0ABD2A061_VESSQ</name>
<dbReference type="Pfam" id="PF07841">
    <property type="entry name" value="DM4_12"/>
    <property type="match status" value="1"/>
</dbReference>
<feature type="transmembrane region" description="Helical" evidence="1">
    <location>
        <begin position="182"/>
        <end position="206"/>
    </location>
</feature>
<proteinExistence type="predicted"/>
<keyword evidence="1" id="KW-1133">Transmembrane helix</keyword>
<dbReference type="EMBL" id="JAUDFV010000161">
    <property type="protein sequence ID" value="KAL2713170.1"/>
    <property type="molecule type" value="Genomic_DNA"/>
</dbReference>